<protein>
    <recommendedName>
        <fullName evidence="5">U3 small nucleolar RNA-associated protein 11</fullName>
        <shortName evidence="5">U3 snoRNA-associated protein 11</shortName>
    </recommendedName>
</protein>
<evidence type="ECO:0000256" key="1">
    <source>
        <dbReference type="ARBA" id="ARBA00004604"/>
    </source>
</evidence>
<evidence type="ECO:0000256" key="6">
    <source>
        <dbReference type="SAM" id="MobiDB-lite"/>
    </source>
</evidence>
<dbReference type="Pfam" id="PF03998">
    <property type="entry name" value="Utp11"/>
    <property type="match status" value="1"/>
</dbReference>
<evidence type="ECO:0000256" key="4">
    <source>
        <dbReference type="ARBA" id="ARBA00023242"/>
    </source>
</evidence>
<comment type="subunit">
    <text evidence="5">Component of the ribosomal small subunit (SSU) processome.</text>
</comment>
<name>A0A7S3LL89_9STRA</name>
<gene>
    <name evidence="7" type="ORF">ASTO00021_LOCUS4408</name>
</gene>
<feature type="region of interest" description="Disordered" evidence="6">
    <location>
        <begin position="222"/>
        <end position="244"/>
    </location>
</feature>
<evidence type="ECO:0000256" key="3">
    <source>
        <dbReference type="ARBA" id="ARBA00022552"/>
    </source>
</evidence>
<dbReference type="GO" id="GO:0032040">
    <property type="term" value="C:small-subunit processome"/>
    <property type="evidence" value="ECO:0007669"/>
    <property type="project" value="UniProtKB-UniRule"/>
</dbReference>
<dbReference type="InterPro" id="IPR007144">
    <property type="entry name" value="SSU_processome_Utp11"/>
</dbReference>
<dbReference type="GO" id="GO:0006364">
    <property type="term" value="P:rRNA processing"/>
    <property type="evidence" value="ECO:0007669"/>
    <property type="project" value="UniProtKB-UniRule"/>
</dbReference>
<sequence>MSSLRNAVKRKTHKERGQPSFRKRLGHLEKHKDYVLRAQDYHKKKRKIQQLRLKALFRNPDEFYHGMVNTKLKDGKHILEREKGTFDEIKLIRTQNLAYLNNIRAKDKSKTEKLKASLHLIGEKPINTHTIFLDNDAEASNFDKAEHFDTVEELADRTYNRVKKSQLSEENYFTNPFAVQRAMKQRKHAYTELSQRLKRQKSLGTVVTHIQLHKNLEQKGKRIKVKDGEDGKPPVYRWKRERKR</sequence>
<comment type="function">
    <text evidence="5">Involved in nucleolar processing of pre-18S ribosomal RNA.</text>
</comment>
<feature type="compositionally biased region" description="Basic and acidic residues" evidence="6">
    <location>
        <begin position="222"/>
        <end position="232"/>
    </location>
</feature>
<keyword evidence="4 5" id="KW-0539">Nucleus</keyword>
<evidence type="ECO:0000256" key="2">
    <source>
        <dbReference type="ARBA" id="ARBA00008105"/>
    </source>
</evidence>
<dbReference type="EMBL" id="HBIN01006056">
    <property type="protein sequence ID" value="CAE0434098.1"/>
    <property type="molecule type" value="Transcribed_RNA"/>
</dbReference>
<comment type="subcellular location">
    <subcellularLocation>
        <location evidence="1 5">Nucleus</location>
        <location evidence="1 5">Nucleolus</location>
    </subcellularLocation>
</comment>
<dbReference type="PIRSF" id="PIRSF015952">
    <property type="entry name" value="U3snoRNP11"/>
    <property type="match status" value="1"/>
</dbReference>
<dbReference type="PANTHER" id="PTHR12838">
    <property type="entry name" value="U3 SMALL NUCLEOLAR RNA-ASSOCIATED PROTEIN 11"/>
    <property type="match status" value="1"/>
</dbReference>
<evidence type="ECO:0000256" key="5">
    <source>
        <dbReference type="PIRNR" id="PIRNR015952"/>
    </source>
</evidence>
<reference evidence="7" key="1">
    <citation type="submission" date="2021-01" db="EMBL/GenBank/DDBJ databases">
        <authorList>
            <person name="Corre E."/>
            <person name="Pelletier E."/>
            <person name="Niang G."/>
            <person name="Scheremetjew M."/>
            <person name="Finn R."/>
            <person name="Kale V."/>
            <person name="Holt S."/>
            <person name="Cochrane G."/>
            <person name="Meng A."/>
            <person name="Brown T."/>
            <person name="Cohen L."/>
        </authorList>
    </citation>
    <scope>NUCLEOTIDE SEQUENCE</scope>
    <source>
        <strain evidence="7">GSBS06</strain>
    </source>
</reference>
<proteinExistence type="inferred from homology"/>
<feature type="region of interest" description="Disordered" evidence="6">
    <location>
        <begin position="1"/>
        <end position="24"/>
    </location>
</feature>
<dbReference type="AlphaFoldDB" id="A0A7S3LL89"/>
<comment type="similarity">
    <text evidence="2 5">Belongs to the UTP11 family.</text>
</comment>
<keyword evidence="3 5" id="KW-0698">rRNA processing</keyword>
<dbReference type="PANTHER" id="PTHR12838:SF0">
    <property type="entry name" value="U3 SMALL NUCLEOLAR RNA-ASSOCIATED PROTEIN 11-RELATED"/>
    <property type="match status" value="1"/>
</dbReference>
<accession>A0A7S3LL89</accession>
<organism evidence="7">
    <name type="scientific">Aplanochytrium stocchinoi</name>
    <dbReference type="NCBI Taxonomy" id="215587"/>
    <lineage>
        <taxon>Eukaryota</taxon>
        <taxon>Sar</taxon>
        <taxon>Stramenopiles</taxon>
        <taxon>Bigyra</taxon>
        <taxon>Labyrinthulomycetes</taxon>
        <taxon>Thraustochytrida</taxon>
        <taxon>Thraustochytriidae</taxon>
        <taxon>Aplanochytrium</taxon>
    </lineage>
</organism>
<evidence type="ECO:0000313" key="7">
    <source>
        <dbReference type="EMBL" id="CAE0434098.1"/>
    </source>
</evidence>